<proteinExistence type="predicted"/>
<evidence type="ECO:0000313" key="1">
    <source>
        <dbReference type="EMBL" id="KAF2461733.1"/>
    </source>
</evidence>
<organism evidence="1 2">
    <name type="scientific">Lineolata rhizophorae</name>
    <dbReference type="NCBI Taxonomy" id="578093"/>
    <lineage>
        <taxon>Eukaryota</taxon>
        <taxon>Fungi</taxon>
        <taxon>Dikarya</taxon>
        <taxon>Ascomycota</taxon>
        <taxon>Pezizomycotina</taxon>
        <taxon>Dothideomycetes</taxon>
        <taxon>Dothideomycetes incertae sedis</taxon>
        <taxon>Lineolatales</taxon>
        <taxon>Lineolataceae</taxon>
        <taxon>Lineolata</taxon>
    </lineage>
</organism>
<feature type="non-terminal residue" evidence="1">
    <location>
        <position position="1"/>
    </location>
</feature>
<accession>A0A6A6PEA6</accession>
<sequence length="178" mass="19093">MKPALAVQQRLTKSAGSAQAGAAASSPPMAASEHFSPAARLIGRPRHAQRLLRRPSKFASHLTAALHDATITAQIAHARQSLVRCCEKEEYLGLMAMVVWMRQVSAVPPAASKFFHFTSPLRGIEEERSSNFPNSMRSLFISSLSEGSLSAPSLGYLALIAGPQSPVPNARQRGVGYT</sequence>
<protein>
    <submittedName>
        <fullName evidence="1">Uncharacterized protein</fullName>
    </submittedName>
</protein>
<reference evidence="1" key="1">
    <citation type="journal article" date="2020" name="Stud. Mycol.">
        <title>101 Dothideomycetes genomes: a test case for predicting lifestyles and emergence of pathogens.</title>
        <authorList>
            <person name="Haridas S."/>
            <person name="Albert R."/>
            <person name="Binder M."/>
            <person name="Bloem J."/>
            <person name="Labutti K."/>
            <person name="Salamov A."/>
            <person name="Andreopoulos B."/>
            <person name="Baker S."/>
            <person name="Barry K."/>
            <person name="Bills G."/>
            <person name="Bluhm B."/>
            <person name="Cannon C."/>
            <person name="Castanera R."/>
            <person name="Culley D."/>
            <person name="Daum C."/>
            <person name="Ezra D."/>
            <person name="Gonzalez J."/>
            <person name="Henrissat B."/>
            <person name="Kuo A."/>
            <person name="Liang C."/>
            <person name="Lipzen A."/>
            <person name="Lutzoni F."/>
            <person name="Magnuson J."/>
            <person name="Mondo S."/>
            <person name="Nolan M."/>
            <person name="Ohm R."/>
            <person name="Pangilinan J."/>
            <person name="Park H.-J."/>
            <person name="Ramirez L."/>
            <person name="Alfaro M."/>
            <person name="Sun H."/>
            <person name="Tritt A."/>
            <person name="Yoshinaga Y."/>
            <person name="Zwiers L.-H."/>
            <person name="Turgeon B."/>
            <person name="Goodwin S."/>
            <person name="Spatafora J."/>
            <person name="Crous P."/>
            <person name="Grigoriev I."/>
        </authorList>
    </citation>
    <scope>NUCLEOTIDE SEQUENCE</scope>
    <source>
        <strain evidence="1">ATCC 16933</strain>
    </source>
</reference>
<keyword evidence="2" id="KW-1185">Reference proteome</keyword>
<gene>
    <name evidence="1" type="ORF">BDY21DRAFT_333127</name>
</gene>
<dbReference type="AlphaFoldDB" id="A0A6A6PEA6"/>
<dbReference type="Proteomes" id="UP000799766">
    <property type="component" value="Unassembled WGS sequence"/>
</dbReference>
<name>A0A6A6PEA6_9PEZI</name>
<evidence type="ECO:0000313" key="2">
    <source>
        <dbReference type="Proteomes" id="UP000799766"/>
    </source>
</evidence>
<dbReference type="EMBL" id="MU001671">
    <property type="protein sequence ID" value="KAF2461733.1"/>
    <property type="molecule type" value="Genomic_DNA"/>
</dbReference>